<dbReference type="InterPro" id="IPR037524">
    <property type="entry name" value="PA14/GLEYA"/>
</dbReference>
<evidence type="ECO:0000313" key="5">
    <source>
        <dbReference type="Proteomes" id="UP001500707"/>
    </source>
</evidence>
<dbReference type="CDD" id="cd00063">
    <property type="entry name" value="FN3"/>
    <property type="match status" value="1"/>
</dbReference>
<dbReference type="SMART" id="SM00758">
    <property type="entry name" value="PA14"/>
    <property type="match status" value="1"/>
</dbReference>
<dbReference type="EMBL" id="BAABCE010000011">
    <property type="protein sequence ID" value="GAA3567912.1"/>
    <property type="molecule type" value="Genomic_DNA"/>
</dbReference>
<protein>
    <recommendedName>
        <fullName evidence="6">PA14 domain-containing protein</fullName>
    </recommendedName>
</protein>
<organism evidence="4 5">
    <name type="scientific">Streptomyces osmaniensis</name>
    <dbReference type="NCBI Taxonomy" id="593134"/>
    <lineage>
        <taxon>Bacteria</taxon>
        <taxon>Bacillati</taxon>
        <taxon>Actinomycetota</taxon>
        <taxon>Actinomycetes</taxon>
        <taxon>Kitasatosporales</taxon>
        <taxon>Streptomycetaceae</taxon>
        <taxon>Streptomyces</taxon>
    </lineage>
</organism>
<evidence type="ECO:0000313" key="4">
    <source>
        <dbReference type="EMBL" id="GAA3567912.1"/>
    </source>
</evidence>
<dbReference type="PROSITE" id="PS51820">
    <property type="entry name" value="PA14"/>
    <property type="match status" value="1"/>
</dbReference>
<dbReference type="Pfam" id="PF07691">
    <property type="entry name" value="PA14"/>
    <property type="match status" value="1"/>
</dbReference>
<dbReference type="RefSeq" id="WP_346184106.1">
    <property type="nucleotide sequence ID" value="NZ_BAABCE010000011.1"/>
</dbReference>
<feature type="chain" id="PRO_5046969876" description="PA14 domain-containing protein" evidence="1">
    <location>
        <begin position="34"/>
        <end position="555"/>
    </location>
</feature>
<name>A0ABP6XJQ2_9ACTN</name>
<evidence type="ECO:0008006" key="6">
    <source>
        <dbReference type="Google" id="ProtNLM"/>
    </source>
</evidence>
<dbReference type="PROSITE" id="PS50853">
    <property type="entry name" value="FN3"/>
    <property type="match status" value="1"/>
</dbReference>
<feature type="domain" description="PA14" evidence="3">
    <location>
        <begin position="37"/>
        <end position="177"/>
    </location>
</feature>
<comment type="caution">
    <text evidence="4">The sequence shown here is derived from an EMBL/GenBank/DDBJ whole genome shotgun (WGS) entry which is preliminary data.</text>
</comment>
<accession>A0ABP6XJQ2</accession>
<evidence type="ECO:0000259" key="3">
    <source>
        <dbReference type="PROSITE" id="PS51820"/>
    </source>
</evidence>
<proteinExistence type="predicted"/>
<dbReference type="Proteomes" id="UP001500707">
    <property type="component" value="Unassembled WGS sequence"/>
</dbReference>
<reference evidence="5" key="1">
    <citation type="journal article" date="2019" name="Int. J. Syst. Evol. Microbiol.">
        <title>The Global Catalogue of Microorganisms (GCM) 10K type strain sequencing project: providing services to taxonomists for standard genome sequencing and annotation.</title>
        <authorList>
            <consortium name="The Broad Institute Genomics Platform"/>
            <consortium name="The Broad Institute Genome Sequencing Center for Infectious Disease"/>
            <person name="Wu L."/>
            <person name="Ma J."/>
        </authorList>
    </citation>
    <scope>NUCLEOTIDE SEQUENCE [LARGE SCALE GENOMIC DNA]</scope>
    <source>
        <strain evidence="5">JCM 17656</strain>
    </source>
</reference>
<keyword evidence="1" id="KW-0732">Signal</keyword>
<dbReference type="InterPro" id="IPR011658">
    <property type="entry name" value="PA14_dom"/>
</dbReference>
<feature type="signal peptide" evidence="1">
    <location>
        <begin position="1"/>
        <end position="33"/>
    </location>
</feature>
<dbReference type="InterPro" id="IPR003961">
    <property type="entry name" value="FN3_dom"/>
</dbReference>
<keyword evidence="5" id="KW-1185">Reference proteome</keyword>
<feature type="domain" description="Fibronectin type-III" evidence="2">
    <location>
        <begin position="176"/>
        <end position="273"/>
    </location>
</feature>
<gene>
    <name evidence="4" type="ORF">GCM10022295_57240</name>
</gene>
<sequence>MTPARRTTAATATALVLATAGGLLTTLATPASAAVTCNSPVFKRQFFANTAFSGTPKKTDCDTAIDQNWGTNAPASGLPKDNFGVRWTLTRDFGSGGPFAFTASALDGIRVYLDGSRKVDLWKNTSTTVSKTVNVTVPSGKHTLRVDYVNWTGSARVKFGYAPRTSATVDKVKPLAPTGAKATYDTTTGKAKLTWAKSPEMDLAGYRVYRRLKGASFGSTPLATTTSTTYTDATLPLTGDTYYYEVRAYDKAGNSSSGTADQAVVTVDRTAPARVETVSALGTTAGNSLTWKASTSKDVHHYEVWGAEGGQSDMDGPQIVFGTSWTDPIAPAGLAYNYEVVAVDAADNTAPVSDAAVVTRPVASAVAAPTGLTGTPADASTKVTWTAAEDAGVTGYRVYRRTTPTGAWSLLGATSGTSYPDTSAPKGKAYYYVASVDAQDADSAPSAEATVDRLTPATASGPAAPKLTLVTAGIPARSPIQVTAAPGAGDEARVLKGYSWEISGACGSSGTRFSTTGSLSWTAPYNGPCIAEVYAVDAYGRQGTQSTSLEFFVGR</sequence>
<evidence type="ECO:0000259" key="2">
    <source>
        <dbReference type="PROSITE" id="PS50853"/>
    </source>
</evidence>
<evidence type="ECO:0000256" key="1">
    <source>
        <dbReference type="SAM" id="SignalP"/>
    </source>
</evidence>